<feature type="compositionally biased region" description="Low complexity" evidence="1">
    <location>
        <begin position="39"/>
        <end position="50"/>
    </location>
</feature>
<dbReference type="EMBL" id="CQPA01000006">
    <property type="protein sequence ID" value="CNT87985.1"/>
    <property type="molecule type" value="Genomic_DNA"/>
</dbReference>
<dbReference type="Proteomes" id="UP000041314">
    <property type="component" value="Unassembled WGS sequence"/>
</dbReference>
<reference evidence="2 3" key="1">
    <citation type="submission" date="2015-03" db="EMBL/GenBank/DDBJ databases">
        <authorList>
            <consortium name="Pathogen Informatics"/>
        </authorList>
    </citation>
    <scope>NUCLEOTIDE SEQUENCE [LARGE SCALE GENOMIC DNA]</scope>
    <source>
        <strain evidence="2 3">A1104</strain>
    </source>
</reference>
<gene>
    <name evidence="2" type="ORF">ERS008198_01334</name>
</gene>
<sequence length="78" mass="7834">MVLISVIFGVTNCAISLSPVLINTGRPTFSASRASVPITSSASTPETASSGNPMALTMACNGSICARRSSGIGGRCDL</sequence>
<name>A0A655BZH0_SALET</name>
<evidence type="ECO:0000256" key="1">
    <source>
        <dbReference type="SAM" id="MobiDB-lite"/>
    </source>
</evidence>
<protein>
    <submittedName>
        <fullName evidence="2">Uncharacterized protein</fullName>
    </submittedName>
</protein>
<proteinExistence type="predicted"/>
<evidence type="ECO:0000313" key="3">
    <source>
        <dbReference type="Proteomes" id="UP000041314"/>
    </source>
</evidence>
<feature type="region of interest" description="Disordered" evidence="1">
    <location>
        <begin position="31"/>
        <end position="51"/>
    </location>
</feature>
<organism evidence="2 3">
    <name type="scientific">Salmonella enterica subsp. enterica serovar Bovismorbificans</name>
    <dbReference type="NCBI Taxonomy" id="58097"/>
    <lineage>
        <taxon>Bacteria</taxon>
        <taxon>Pseudomonadati</taxon>
        <taxon>Pseudomonadota</taxon>
        <taxon>Gammaproteobacteria</taxon>
        <taxon>Enterobacterales</taxon>
        <taxon>Enterobacteriaceae</taxon>
        <taxon>Salmonella</taxon>
    </lineage>
</organism>
<accession>A0A655BZH0</accession>
<evidence type="ECO:0000313" key="2">
    <source>
        <dbReference type="EMBL" id="CNT87985.1"/>
    </source>
</evidence>
<dbReference type="AlphaFoldDB" id="A0A655BZH0"/>